<keyword evidence="1" id="KW-0732">Signal</keyword>
<protein>
    <submittedName>
        <fullName evidence="2">Gliding motility lipoprotein GldB</fullName>
    </submittedName>
</protein>
<keyword evidence="2" id="KW-0449">Lipoprotein</keyword>
<organism evidence="2 3">
    <name type="scientific">Flammeovirga yaeyamensis</name>
    <dbReference type="NCBI Taxonomy" id="367791"/>
    <lineage>
        <taxon>Bacteria</taxon>
        <taxon>Pseudomonadati</taxon>
        <taxon>Bacteroidota</taxon>
        <taxon>Cytophagia</taxon>
        <taxon>Cytophagales</taxon>
        <taxon>Flammeovirgaceae</taxon>
        <taxon>Flammeovirga</taxon>
    </lineage>
</organism>
<dbReference type="EMBL" id="CP076132">
    <property type="protein sequence ID" value="QWG02471.1"/>
    <property type="molecule type" value="Genomic_DNA"/>
</dbReference>
<dbReference type="PROSITE" id="PS51257">
    <property type="entry name" value="PROKAR_LIPOPROTEIN"/>
    <property type="match status" value="1"/>
</dbReference>
<evidence type="ECO:0000256" key="1">
    <source>
        <dbReference type="SAM" id="SignalP"/>
    </source>
</evidence>
<reference evidence="2 3" key="1">
    <citation type="submission" date="2021-05" db="EMBL/GenBank/DDBJ databases">
        <title>Comparative genomic studies on the polysaccharide-degrading batcterial strains of the Flammeovirga genus.</title>
        <authorList>
            <person name="Zewei F."/>
            <person name="Zheng Z."/>
            <person name="Yu L."/>
            <person name="Ruyue G."/>
            <person name="Yanhong M."/>
            <person name="Yuanyuan C."/>
            <person name="Jingyan G."/>
            <person name="Wenjun H."/>
        </authorList>
    </citation>
    <scope>NUCLEOTIDE SEQUENCE [LARGE SCALE GENOMIC DNA]</scope>
    <source>
        <strain evidence="2 3">NBRC:100898</strain>
    </source>
</reference>
<name>A0AAX1N7R8_9BACT</name>
<dbReference type="AlphaFoldDB" id="A0AAX1N7R8"/>
<evidence type="ECO:0000313" key="2">
    <source>
        <dbReference type="EMBL" id="QWG02471.1"/>
    </source>
</evidence>
<dbReference type="Pfam" id="PF25594">
    <property type="entry name" value="GldB_lipo"/>
    <property type="match status" value="1"/>
</dbReference>
<feature type="chain" id="PRO_5043511254" evidence="1">
    <location>
        <begin position="21"/>
        <end position="340"/>
    </location>
</feature>
<dbReference type="KEGG" id="fya:KMW28_02535"/>
<keyword evidence="3" id="KW-1185">Reference proteome</keyword>
<gene>
    <name evidence="2" type="ORF">KMW28_02535</name>
</gene>
<accession>A0AAX1N7R8</accession>
<feature type="signal peptide" evidence="1">
    <location>
        <begin position="1"/>
        <end position="20"/>
    </location>
</feature>
<dbReference type="InterPro" id="IPR019853">
    <property type="entry name" value="GldB-like"/>
</dbReference>
<evidence type="ECO:0000313" key="3">
    <source>
        <dbReference type="Proteomes" id="UP000678679"/>
    </source>
</evidence>
<sequence>MYKYTYLLILLFTLSFYSCSTDNEETIPDVSSIEVNVEVRHLEDELFALETRDQIVKYLVENPEIEQKYFLQARLYPTREVLVEALYDFLSKPENDTLRMDAKNVYGDFEKERKQLEDAFKYIKYYYPEFKVPKVYTSVSGFGNWGFGGDVLDFGDMIVLGIDYFTGPTATFTVPETPGYILKRYTPEYIVPFTVQILSNRFNQVNDRDRTVLAQMIAWGKAYEFVDRAMPYLPDTIKAGYSKRELYEVQYNEGYIWSHFVENELLYKSERMTVKRYVDDRPTTSEISGDSPGRLGRWLGWQIVESYLRNNKEQDFVSLMKEKDARKILQKSKYKPNNRK</sequence>
<proteinExistence type="predicted"/>
<dbReference type="Proteomes" id="UP000678679">
    <property type="component" value="Chromosome 1"/>
</dbReference>
<dbReference type="RefSeq" id="WP_169665023.1">
    <property type="nucleotide sequence ID" value="NZ_CP076132.1"/>
</dbReference>